<feature type="transmembrane region" description="Helical" evidence="6">
    <location>
        <begin position="176"/>
        <end position="195"/>
    </location>
</feature>
<dbReference type="Gene3D" id="1.20.120.1630">
    <property type="match status" value="1"/>
</dbReference>
<evidence type="ECO:0000313" key="8">
    <source>
        <dbReference type="EMBL" id="CEM36147.1"/>
    </source>
</evidence>
<dbReference type="PhylomeDB" id="A0A0G4GYN5"/>
<protein>
    <recommendedName>
        <fullName evidence="7">3-oxo-5-alpha-steroid 4-dehydrogenase C-terminal domain-containing protein</fullName>
    </recommendedName>
</protein>
<sequence>MNVLSFILSNELEMLSWEGLTILMMWGSSLSVLFLQVFTPMNAPYGRFNNFVSSWGPQMSFRWGWILQEAPAFVLSSFFFLTGDKTKGFLPFVLGLSSKPDFDYPNVIAILMFMTHYFHRAFIYPLRLPDPKPCPVLIVLMAFVFCTVNGSLQGHMVCNRLDHPLTGSPSSLPPLLLLRLSAGMFYFLLGMWINIEADHQMISLKKAHMDKLKDVDRKTLTVKQRYLIPKGSWFDRLSISCPNYFGECVEWTGFWLFTGSPSALAFAFFSFAFIGTRALQTHRWYHSTFGKSYPQKRTAFWPFLPPLFSSV</sequence>
<comment type="subcellular location">
    <subcellularLocation>
        <location evidence="1">Membrane</location>
        <topology evidence="1">Multi-pass membrane protein</topology>
    </subcellularLocation>
</comment>
<dbReference type="InterPro" id="IPR039357">
    <property type="entry name" value="SRD5A/TECR"/>
</dbReference>
<feature type="transmembrane region" description="Helical" evidence="6">
    <location>
        <begin position="20"/>
        <end position="39"/>
    </location>
</feature>
<feature type="transmembrane region" description="Helical" evidence="6">
    <location>
        <begin position="102"/>
        <end position="122"/>
    </location>
</feature>
<keyword evidence="5 6" id="KW-0472">Membrane</keyword>
<organism evidence="8">
    <name type="scientific">Chromera velia CCMP2878</name>
    <dbReference type="NCBI Taxonomy" id="1169474"/>
    <lineage>
        <taxon>Eukaryota</taxon>
        <taxon>Sar</taxon>
        <taxon>Alveolata</taxon>
        <taxon>Colpodellida</taxon>
        <taxon>Chromeraceae</taxon>
        <taxon>Chromera</taxon>
    </lineage>
</organism>
<accession>A0A0G4GYN5</accession>
<dbReference type="GO" id="GO:0016627">
    <property type="term" value="F:oxidoreductase activity, acting on the CH-CH group of donors"/>
    <property type="evidence" value="ECO:0007669"/>
    <property type="project" value="InterPro"/>
</dbReference>
<evidence type="ECO:0000256" key="6">
    <source>
        <dbReference type="SAM" id="Phobius"/>
    </source>
</evidence>
<keyword evidence="3 6" id="KW-0812">Transmembrane</keyword>
<dbReference type="EMBL" id="CDMZ01001680">
    <property type="protein sequence ID" value="CEM36147.1"/>
    <property type="molecule type" value="Genomic_DNA"/>
</dbReference>
<feature type="transmembrane region" description="Helical" evidence="6">
    <location>
        <begin position="134"/>
        <end position="156"/>
    </location>
</feature>
<reference evidence="8" key="1">
    <citation type="submission" date="2014-11" db="EMBL/GenBank/DDBJ databases">
        <authorList>
            <person name="Otto D Thomas"/>
            <person name="Naeem Raeece"/>
        </authorList>
    </citation>
    <scope>NUCLEOTIDE SEQUENCE</scope>
</reference>
<comment type="similarity">
    <text evidence="2">Belongs to the steroid 5-alpha reductase family.</text>
</comment>
<evidence type="ECO:0000256" key="4">
    <source>
        <dbReference type="ARBA" id="ARBA00022989"/>
    </source>
</evidence>
<evidence type="ECO:0000256" key="1">
    <source>
        <dbReference type="ARBA" id="ARBA00004141"/>
    </source>
</evidence>
<dbReference type="GO" id="GO:0006629">
    <property type="term" value="P:lipid metabolic process"/>
    <property type="evidence" value="ECO:0007669"/>
    <property type="project" value="InterPro"/>
</dbReference>
<evidence type="ECO:0000256" key="5">
    <source>
        <dbReference type="ARBA" id="ARBA00023136"/>
    </source>
</evidence>
<evidence type="ECO:0000256" key="2">
    <source>
        <dbReference type="ARBA" id="ARBA00007742"/>
    </source>
</evidence>
<feature type="transmembrane region" description="Helical" evidence="6">
    <location>
        <begin position="60"/>
        <end position="82"/>
    </location>
</feature>
<proteinExistence type="inferred from homology"/>
<name>A0A0G4GYN5_9ALVE</name>
<keyword evidence="4 6" id="KW-1133">Transmembrane helix</keyword>
<dbReference type="InterPro" id="IPR001104">
    <property type="entry name" value="3-oxo-5_a-steroid_4-DH_C"/>
</dbReference>
<gene>
    <name evidence="8" type="ORF">Cvel_5403</name>
</gene>
<dbReference type="PANTHER" id="PTHR10556">
    <property type="entry name" value="3-OXO-5-ALPHA-STEROID 4-DEHYDROGENASE"/>
    <property type="match status" value="1"/>
</dbReference>
<evidence type="ECO:0000259" key="7">
    <source>
        <dbReference type="Pfam" id="PF02544"/>
    </source>
</evidence>
<dbReference type="Pfam" id="PF02544">
    <property type="entry name" value="Steroid_dh"/>
    <property type="match status" value="1"/>
</dbReference>
<dbReference type="GO" id="GO:0016020">
    <property type="term" value="C:membrane"/>
    <property type="evidence" value="ECO:0007669"/>
    <property type="project" value="UniProtKB-SubCell"/>
</dbReference>
<dbReference type="AlphaFoldDB" id="A0A0G4GYN5"/>
<dbReference type="VEuPathDB" id="CryptoDB:Cvel_5403"/>
<feature type="domain" description="3-oxo-5-alpha-steroid 4-dehydrogenase C-terminal" evidence="7">
    <location>
        <begin position="133"/>
        <end position="304"/>
    </location>
</feature>
<dbReference type="PANTHER" id="PTHR10556:SF35">
    <property type="entry name" value="3-OXO-5-ALPHA-STEROID 4-DEHYDROGENASE FAMILY PROTEIN"/>
    <property type="match status" value="1"/>
</dbReference>
<dbReference type="PROSITE" id="PS50244">
    <property type="entry name" value="S5A_REDUCTASE"/>
    <property type="match status" value="1"/>
</dbReference>
<evidence type="ECO:0000256" key="3">
    <source>
        <dbReference type="ARBA" id="ARBA00022692"/>
    </source>
</evidence>